<evidence type="ECO:0000313" key="1">
    <source>
        <dbReference type="EMBL" id="VAW67687.1"/>
    </source>
</evidence>
<dbReference type="AlphaFoldDB" id="A0A3B0XWS1"/>
<name>A0A3B0XWS1_9ZZZZ</name>
<reference evidence="1" key="1">
    <citation type="submission" date="2018-06" db="EMBL/GenBank/DDBJ databases">
        <authorList>
            <person name="Zhirakovskaya E."/>
        </authorList>
    </citation>
    <scope>NUCLEOTIDE SEQUENCE</scope>
</reference>
<accession>A0A3B0XWS1</accession>
<dbReference type="EMBL" id="UOFI01000106">
    <property type="protein sequence ID" value="VAW67687.1"/>
    <property type="molecule type" value="Genomic_DNA"/>
</dbReference>
<sequence length="101" mass="11317">MASKAKKKPDHSQLPKQYLFTGYFKKDKLVTDVKPVPNTLVFAEDPASASHKNDEPVILRTNEHGVLYGLSRDKETLLAPDMPYAKKVKGDKKPVVIKVNL</sequence>
<protein>
    <submittedName>
        <fullName evidence="1">Uncharacterized protein</fullName>
    </submittedName>
</protein>
<organism evidence="1">
    <name type="scientific">hydrothermal vent metagenome</name>
    <dbReference type="NCBI Taxonomy" id="652676"/>
    <lineage>
        <taxon>unclassified sequences</taxon>
        <taxon>metagenomes</taxon>
        <taxon>ecological metagenomes</taxon>
    </lineage>
</organism>
<proteinExistence type="predicted"/>
<gene>
    <name evidence="1" type="ORF">MNBD_GAMMA09-1775</name>
</gene>